<accession>A0A0J7JZA1</accession>
<evidence type="ECO:0000259" key="3">
    <source>
        <dbReference type="Pfam" id="PF13359"/>
    </source>
</evidence>
<dbReference type="InterPro" id="IPR027806">
    <property type="entry name" value="HARBI1_dom"/>
</dbReference>
<keyword evidence="2" id="KW-0479">Metal-binding</keyword>
<dbReference type="PaxDb" id="67767-A0A0J7JZA1"/>
<evidence type="ECO:0000256" key="1">
    <source>
        <dbReference type="ARBA" id="ARBA00001968"/>
    </source>
</evidence>
<comment type="cofactor">
    <cofactor evidence="1">
        <name>a divalent metal cation</name>
        <dbReference type="ChEBI" id="CHEBI:60240"/>
    </cofactor>
</comment>
<gene>
    <name evidence="4" type="ORF">RF55_20633</name>
</gene>
<protein>
    <submittedName>
        <fullName evidence="4">Nuclease harbi1</fullName>
    </submittedName>
</protein>
<evidence type="ECO:0000256" key="2">
    <source>
        <dbReference type="ARBA" id="ARBA00022723"/>
    </source>
</evidence>
<keyword evidence="5" id="KW-1185">Reference proteome</keyword>
<comment type="caution">
    <text evidence="4">The sequence shown here is derived from an EMBL/GenBank/DDBJ whole genome shotgun (WGS) entry which is preliminary data.</text>
</comment>
<dbReference type="STRING" id="67767.A0A0J7JZA1"/>
<name>A0A0J7JZA1_LASNI</name>
<evidence type="ECO:0000313" key="5">
    <source>
        <dbReference type="Proteomes" id="UP000036403"/>
    </source>
</evidence>
<dbReference type="Proteomes" id="UP000036403">
    <property type="component" value="Unassembled WGS sequence"/>
</dbReference>
<reference evidence="4 5" key="1">
    <citation type="submission" date="2015-04" db="EMBL/GenBank/DDBJ databases">
        <title>Lasius niger genome sequencing.</title>
        <authorList>
            <person name="Konorov E.A."/>
            <person name="Nikitin M.A."/>
            <person name="Kirill M.V."/>
            <person name="Chang P."/>
        </authorList>
    </citation>
    <scope>NUCLEOTIDE SEQUENCE [LARGE SCALE GENOMIC DNA]</scope>
    <source>
        <tissue evidence="4">Whole</tissue>
    </source>
</reference>
<dbReference type="EMBL" id="LBMM01020781">
    <property type="protein sequence ID" value="KMQ83211.1"/>
    <property type="molecule type" value="Genomic_DNA"/>
</dbReference>
<sequence length="195" mass="21657">MLQGASNNLINKMENSDPDKFVEYLRMDPPTFNELLNLIKPKIEKQHVVRTPIPASTRLQICLRYLASGDTMPSISFAFRVGLNTVSKIAPPNSSSSFYNYKGTHRIVLLAVADANCCFTIVDIGAEGRRSDCGIFQESELGRRLEDNDLDLPEPKSIVENGPKLPYVIVGDGAFALTYNNSVKSYRIGPLLYLV</sequence>
<evidence type="ECO:0000313" key="4">
    <source>
        <dbReference type="EMBL" id="KMQ83211.1"/>
    </source>
</evidence>
<proteinExistence type="predicted"/>
<organism evidence="4 5">
    <name type="scientific">Lasius niger</name>
    <name type="common">Black garden ant</name>
    <dbReference type="NCBI Taxonomy" id="67767"/>
    <lineage>
        <taxon>Eukaryota</taxon>
        <taxon>Metazoa</taxon>
        <taxon>Ecdysozoa</taxon>
        <taxon>Arthropoda</taxon>
        <taxon>Hexapoda</taxon>
        <taxon>Insecta</taxon>
        <taxon>Pterygota</taxon>
        <taxon>Neoptera</taxon>
        <taxon>Endopterygota</taxon>
        <taxon>Hymenoptera</taxon>
        <taxon>Apocrita</taxon>
        <taxon>Aculeata</taxon>
        <taxon>Formicoidea</taxon>
        <taxon>Formicidae</taxon>
        <taxon>Formicinae</taxon>
        <taxon>Lasius</taxon>
        <taxon>Lasius</taxon>
    </lineage>
</organism>
<dbReference type="Pfam" id="PF13359">
    <property type="entry name" value="DDE_Tnp_4"/>
    <property type="match status" value="1"/>
</dbReference>
<feature type="domain" description="DDE Tnp4" evidence="3">
    <location>
        <begin position="90"/>
        <end position="179"/>
    </location>
</feature>
<dbReference type="AlphaFoldDB" id="A0A0J7JZA1"/>
<dbReference type="OrthoDB" id="7523059at2759"/>
<dbReference type="GO" id="GO:0046872">
    <property type="term" value="F:metal ion binding"/>
    <property type="evidence" value="ECO:0007669"/>
    <property type="project" value="UniProtKB-KW"/>
</dbReference>